<sequence length="90" mass="9791">MPIRIPATPTTDRQATHHHPALGGHPAPTTPARFSDDDMLLLLLISTWELYTARPALPSPPTEMTEQELIDYWTDPADGPAQAPSPGQPT</sequence>
<evidence type="ECO:0000256" key="1">
    <source>
        <dbReference type="SAM" id="MobiDB-lite"/>
    </source>
</evidence>
<dbReference type="RefSeq" id="WP_344898322.1">
    <property type="nucleotide sequence ID" value="NZ_BAABAS010000007.1"/>
</dbReference>
<organism evidence="2 3">
    <name type="scientific">Actinomadura meridiana</name>
    <dbReference type="NCBI Taxonomy" id="559626"/>
    <lineage>
        <taxon>Bacteria</taxon>
        <taxon>Bacillati</taxon>
        <taxon>Actinomycetota</taxon>
        <taxon>Actinomycetes</taxon>
        <taxon>Streptosporangiales</taxon>
        <taxon>Thermomonosporaceae</taxon>
        <taxon>Actinomadura</taxon>
    </lineage>
</organism>
<gene>
    <name evidence="2" type="ORF">GCM10022254_37730</name>
</gene>
<name>A0ABP8C5B4_9ACTN</name>
<proteinExistence type="predicted"/>
<dbReference type="Proteomes" id="UP001501710">
    <property type="component" value="Unassembled WGS sequence"/>
</dbReference>
<evidence type="ECO:0000313" key="2">
    <source>
        <dbReference type="EMBL" id="GAA4233978.1"/>
    </source>
</evidence>
<comment type="caution">
    <text evidence="2">The sequence shown here is derived from an EMBL/GenBank/DDBJ whole genome shotgun (WGS) entry which is preliminary data.</text>
</comment>
<feature type="region of interest" description="Disordered" evidence="1">
    <location>
        <begin position="1"/>
        <end position="33"/>
    </location>
</feature>
<protein>
    <submittedName>
        <fullName evidence="2">Uncharacterized protein</fullName>
    </submittedName>
</protein>
<accession>A0ABP8C5B4</accession>
<keyword evidence="3" id="KW-1185">Reference proteome</keyword>
<dbReference type="EMBL" id="BAABAS010000007">
    <property type="protein sequence ID" value="GAA4233978.1"/>
    <property type="molecule type" value="Genomic_DNA"/>
</dbReference>
<evidence type="ECO:0000313" key="3">
    <source>
        <dbReference type="Proteomes" id="UP001501710"/>
    </source>
</evidence>
<reference evidence="3" key="1">
    <citation type="journal article" date="2019" name="Int. J. Syst. Evol. Microbiol.">
        <title>The Global Catalogue of Microorganisms (GCM) 10K type strain sequencing project: providing services to taxonomists for standard genome sequencing and annotation.</title>
        <authorList>
            <consortium name="The Broad Institute Genomics Platform"/>
            <consortium name="The Broad Institute Genome Sequencing Center for Infectious Disease"/>
            <person name="Wu L."/>
            <person name="Ma J."/>
        </authorList>
    </citation>
    <scope>NUCLEOTIDE SEQUENCE [LARGE SCALE GENOMIC DNA]</scope>
    <source>
        <strain evidence="3">JCM 17440</strain>
    </source>
</reference>